<dbReference type="GO" id="GO:0019825">
    <property type="term" value="F:oxygen binding"/>
    <property type="evidence" value="ECO:0007669"/>
    <property type="project" value="InterPro"/>
</dbReference>
<organism evidence="1 2">
    <name type="scientific">Sediminibacterium ginsengisoli</name>
    <dbReference type="NCBI Taxonomy" id="413434"/>
    <lineage>
        <taxon>Bacteria</taxon>
        <taxon>Pseudomonadati</taxon>
        <taxon>Bacteroidota</taxon>
        <taxon>Chitinophagia</taxon>
        <taxon>Chitinophagales</taxon>
        <taxon>Chitinophagaceae</taxon>
        <taxon>Sediminibacterium</taxon>
    </lineage>
</organism>
<dbReference type="SUPFAM" id="SSF46458">
    <property type="entry name" value="Globin-like"/>
    <property type="match status" value="1"/>
</dbReference>
<accession>A0A1T4PBR4</accession>
<dbReference type="CDD" id="cd08916">
    <property type="entry name" value="TrHb3_P"/>
    <property type="match status" value="1"/>
</dbReference>
<sequence length="139" mass="16230">MMIKTAGLMKTDIRNRKDIMLLVNSFYDKVRMDVTIGRFFNEVVKINWEEHLPKMYSFWESVLFGTGGYKGNAIRKHLEVNRQSPLELKHFEQWLVLFKATVDEHFEGEKAAEVKQRAIAMSQLMLFKIGQSAEPTFIA</sequence>
<dbReference type="Proteomes" id="UP000190888">
    <property type="component" value="Unassembled WGS sequence"/>
</dbReference>
<dbReference type="InterPro" id="IPR012292">
    <property type="entry name" value="Globin/Proto"/>
</dbReference>
<evidence type="ECO:0000313" key="2">
    <source>
        <dbReference type="Proteomes" id="UP000190888"/>
    </source>
</evidence>
<dbReference type="Gene3D" id="1.10.490.10">
    <property type="entry name" value="Globins"/>
    <property type="match status" value="1"/>
</dbReference>
<reference evidence="1 2" key="1">
    <citation type="submission" date="2017-02" db="EMBL/GenBank/DDBJ databases">
        <authorList>
            <person name="Peterson S.W."/>
        </authorList>
    </citation>
    <scope>NUCLEOTIDE SEQUENCE [LARGE SCALE GENOMIC DNA]</scope>
    <source>
        <strain evidence="1 2">DSM 22335</strain>
    </source>
</reference>
<protein>
    <submittedName>
        <fullName evidence="1">Hemoglobin</fullName>
    </submittedName>
</protein>
<gene>
    <name evidence="1" type="ORF">SAMN04488132_105248</name>
</gene>
<keyword evidence="2" id="KW-1185">Reference proteome</keyword>
<dbReference type="GO" id="GO:0020037">
    <property type="term" value="F:heme binding"/>
    <property type="evidence" value="ECO:0007669"/>
    <property type="project" value="InterPro"/>
</dbReference>
<dbReference type="EMBL" id="FUWH01000005">
    <property type="protein sequence ID" value="SJZ88676.1"/>
    <property type="molecule type" value="Genomic_DNA"/>
</dbReference>
<evidence type="ECO:0000313" key="1">
    <source>
        <dbReference type="EMBL" id="SJZ88676.1"/>
    </source>
</evidence>
<proteinExistence type="predicted"/>
<dbReference type="AlphaFoldDB" id="A0A1T4PBR4"/>
<dbReference type="STRING" id="413434.SAMN04488132_105248"/>
<name>A0A1T4PBR4_9BACT</name>
<dbReference type="InterPro" id="IPR009050">
    <property type="entry name" value="Globin-like_sf"/>
</dbReference>